<evidence type="ECO:0000313" key="3">
    <source>
        <dbReference type="EMBL" id="HJC36787.1"/>
    </source>
</evidence>
<feature type="binding site" evidence="2">
    <location>
        <position position="61"/>
    </location>
    <ligand>
        <name>Zn(2+)</name>
        <dbReference type="ChEBI" id="CHEBI:29105"/>
        <label>2</label>
    </ligand>
</feature>
<dbReference type="InterPro" id="IPR007035">
    <property type="entry name" value="Peptidase_M55"/>
</dbReference>
<organism evidence="3 4">
    <name type="scientific">Candidatus Merdibacter merdavium</name>
    <dbReference type="NCBI Taxonomy" id="2838692"/>
    <lineage>
        <taxon>Bacteria</taxon>
        <taxon>Bacillati</taxon>
        <taxon>Bacillota</taxon>
        <taxon>Erysipelotrichia</taxon>
        <taxon>Erysipelotrichales</taxon>
        <taxon>Erysipelotrichaceae</taxon>
        <taxon>Merdibacter</taxon>
    </lineage>
</organism>
<sequence>MNKIYISADIEGIWGNVNSAYTMPGVPEYEQYRRRMIDEVNIVAQTLFKYGIQEILVNDGHGNMDNLLPEDLDPRVRLVCSQGAFKENGMMEGISADFDGACFIGYHCRSNTPGIMAHTMWGTMIRSVSLNGEEIGESGLNAHLAWHHGVPVILVSGDSLLKEQLDDELHGQFRYVQTKEVINSAAAINCSHDELVRQYEREIRQALDAHHEIYPEDGYVMDITFHKEKNADFVARMPEIQRIAPCTVRIEGSDYAKVYRLMRFIIKVCNAFV</sequence>
<feature type="binding site" evidence="2">
    <location>
        <position position="9"/>
    </location>
    <ligand>
        <name>Zn(2+)</name>
        <dbReference type="ChEBI" id="CHEBI:29105"/>
        <label>2</label>
    </ligand>
</feature>
<proteinExistence type="predicted"/>
<feature type="binding site" evidence="2">
    <location>
        <position position="11"/>
    </location>
    <ligand>
        <name>Zn(2+)</name>
        <dbReference type="ChEBI" id="CHEBI:29105"/>
        <label>1</label>
    </ligand>
</feature>
<dbReference type="Gene3D" id="3.30.1360.130">
    <property type="entry name" value="Dipeptide transport protein"/>
    <property type="match status" value="1"/>
</dbReference>
<keyword evidence="2" id="KW-0479">Metal-binding</keyword>
<dbReference type="InterPro" id="IPR027476">
    <property type="entry name" value="DppA_N"/>
</dbReference>
<reference evidence="3" key="1">
    <citation type="journal article" date="2021" name="PeerJ">
        <title>Extensive microbial diversity within the chicken gut microbiome revealed by metagenomics and culture.</title>
        <authorList>
            <person name="Gilroy R."/>
            <person name="Ravi A."/>
            <person name="Getino M."/>
            <person name="Pursley I."/>
            <person name="Horton D.L."/>
            <person name="Alikhan N.F."/>
            <person name="Baker D."/>
            <person name="Gharbi K."/>
            <person name="Hall N."/>
            <person name="Watson M."/>
            <person name="Adriaenssens E.M."/>
            <person name="Foster-Nyarko E."/>
            <person name="Jarju S."/>
            <person name="Secka A."/>
            <person name="Antonio M."/>
            <person name="Oren A."/>
            <person name="Chaudhuri R.R."/>
            <person name="La Ragione R."/>
            <person name="Hildebrand F."/>
            <person name="Pallen M.J."/>
        </authorList>
    </citation>
    <scope>NUCLEOTIDE SEQUENCE</scope>
    <source>
        <strain evidence="3">CHK187-11901</strain>
    </source>
</reference>
<name>A0A9D2NRW8_9FIRM</name>
<keyword evidence="2" id="KW-0862">Zinc</keyword>
<dbReference type="EMBL" id="DWWM01000042">
    <property type="protein sequence ID" value="HJC36787.1"/>
    <property type="molecule type" value="Genomic_DNA"/>
</dbReference>
<dbReference type="SUPFAM" id="SSF63992">
    <property type="entry name" value="Dipeptide transport protein"/>
    <property type="match status" value="1"/>
</dbReference>
<gene>
    <name evidence="3" type="ORF">H9702_06615</name>
</gene>
<dbReference type="Proteomes" id="UP000823896">
    <property type="component" value="Unassembled WGS sequence"/>
</dbReference>
<protein>
    <submittedName>
        <fullName evidence="3">M55 family metallopeptidase</fullName>
    </submittedName>
</protein>
<evidence type="ECO:0000256" key="2">
    <source>
        <dbReference type="PIRSR" id="PIRSR015853-2"/>
    </source>
</evidence>
<dbReference type="Gene3D" id="3.40.50.10780">
    <property type="entry name" value="Dipeptide transport protein"/>
    <property type="match status" value="1"/>
</dbReference>
<dbReference type="GO" id="GO:0046872">
    <property type="term" value="F:metal ion binding"/>
    <property type="evidence" value="ECO:0007669"/>
    <property type="project" value="UniProtKB-KW"/>
</dbReference>
<evidence type="ECO:0000313" key="4">
    <source>
        <dbReference type="Proteomes" id="UP000823896"/>
    </source>
</evidence>
<dbReference type="AlphaFoldDB" id="A0A9D2NRW8"/>
<feature type="binding site" evidence="2">
    <location>
        <position position="9"/>
    </location>
    <ligand>
        <name>Zn(2+)</name>
        <dbReference type="ChEBI" id="CHEBI:29105"/>
        <label>1</label>
    </ligand>
</feature>
<dbReference type="InterPro" id="IPR036177">
    <property type="entry name" value="Peptidase_M55_sf"/>
</dbReference>
<dbReference type="PIRSF" id="PIRSF015853">
    <property type="entry name" value="Pep_DppA"/>
    <property type="match status" value="1"/>
</dbReference>
<dbReference type="Pfam" id="PF04951">
    <property type="entry name" value="Peptidase_M55"/>
    <property type="match status" value="1"/>
</dbReference>
<reference evidence="3" key="2">
    <citation type="submission" date="2021-04" db="EMBL/GenBank/DDBJ databases">
        <authorList>
            <person name="Gilroy R."/>
        </authorList>
    </citation>
    <scope>NUCLEOTIDE SEQUENCE</scope>
    <source>
        <strain evidence="3">CHK187-11901</strain>
    </source>
</reference>
<comment type="caution">
    <text evidence="3">The sequence shown here is derived from an EMBL/GenBank/DDBJ whole genome shotgun (WGS) entry which is preliminary data.</text>
</comment>
<feature type="binding site" evidence="2">
    <location>
        <position position="107"/>
    </location>
    <ligand>
        <name>Zn(2+)</name>
        <dbReference type="ChEBI" id="CHEBI:29105"/>
        <label>2</label>
    </ligand>
</feature>
<feature type="binding site" evidence="2">
    <location>
        <position position="137"/>
    </location>
    <ligand>
        <name>Zn(2+)</name>
        <dbReference type="ChEBI" id="CHEBI:29105"/>
        <label>2</label>
    </ligand>
</feature>
<evidence type="ECO:0000256" key="1">
    <source>
        <dbReference type="PIRSR" id="PIRSR015853-1"/>
    </source>
</evidence>
<accession>A0A9D2NRW8</accession>
<feature type="active site" description="Nucleophile" evidence="1">
    <location>
        <position position="118"/>
    </location>
</feature>